<proteinExistence type="predicted"/>
<gene>
    <name evidence="2" type="ORF">MY490_01135</name>
</gene>
<sequence>MDNQDFGHTHDTGETVKITGYYTDKDGEHIELKAGQKFPNCPSSGKPTKWRHGR</sequence>
<dbReference type="RefSeq" id="WP_248267643.1">
    <property type="nucleotide sequence ID" value="NZ_CP096034.1"/>
</dbReference>
<organism evidence="2 3">
    <name type="scientific">Gottfriedia acidiceleris</name>
    <dbReference type="NCBI Taxonomy" id="371036"/>
    <lineage>
        <taxon>Bacteria</taxon>
        <taxon>Bacillati</taxon>
        <taxon>Bacillota</taxon>
        <taxon>Bacilli</taxon>
        <taxon>Bacillales</taxon>
        <taxon>Bacillaceae</taxon>
        <taxon>Gottfriedia</taxon>
    </lineage>
</organism>
<evidence type="ECO:0008006" key="4">
    <source>
        <dbReference type="Google" id="ProtNLM"/>
    </source>
</evidence>
<dbReference type="EMBL" id="CP096034">
    <property type="protein sequence ID" value="UPM54540.1"/>
    <property type="molecule type" value="Genomic_DNA"/>
</dbReference>
<name>A0ABY4JL19_9BACI</name>
<evidence type="ECO:0000256" key="1">
    <source>
        <dbReference type="SAM" id="MobiDB-lite"/>
    </source>
</evidence>
<evidence type="ECO:0000313" key="3">
    <source>
        <dbReference type="Proteomes" id="UP000830639"/>
    </source>
</evidence>
<protein>
    <recommendedName>
        <fullName evidence="4">YjzC family protein</fullName>
    </recommendedName>
</protein>
<feature type="region of interest" description="Disordered" evidence="1">
    <location>
        <begin position="35"/>
        <end position="54"/>
    </location>
</feature>
<accession>A0ABY4JL19</accession>
<reference evidence="2 3" key="1">
    <citation type="submission" date="2022-04" db="EMBL/GenBank/DDBJ databases">
        <title>Mechanism of arsenic methylation and mitigation arsenic toxicity by Bacillus sp. LH14 from an Arsenic-Contaminated Paddy Soil.</title>
        <authorList>
            <person name="Wang D."/>
        </authorList>
    </citation>
    <scope>NUCLEOTIDE SEQUENCE [LARGE SCALE GENOMIC DNA]</scope>
    <source>
        <strain evidence="2 3">LH14</strain>
    </source>
</reference>
<dbReference type="Proteomes" id="UP000830639">
    <property type="component" value="Chromosome"/>
</dbReference>
<keyword evidence="3" id="KW-1185">Reference proteome</keyword>
<evidence type="ECO:0000313" key="2">
    <source>
        <dbReference type="EMBL" id="UPM54540.1"/>
    </source>
</evidence>